<dbReference type="PROSITE" id="PS50600">
    <property type="entry name" value="ULP_PROTEASE"/>
    <property type="match status" value="1"/>
</dbReference>
<evidence type="ECO:0000256" key="2">
    <source>
        <dbReference type="ARBA" id="ARBA00022670"/>
    </source>
</evidence>
<dbReference type="GO" id="GO:0006508">
    <property type="term" value="P:proteolysis"/>
    <property type="evidence" value="ECO:0007669"/>
    <property type="project" value="UniProtKB-KW"/>
</dbReference>
<feature type="compositionally biased region" description="Acidic residues" evidence="5">
    <location>
        <begin position="27"/>
        <end position="39"/>
    </location>
</feature>
<dbReference type="GO" id="GO:0016926">
    <property type="term" value="P:protein desumoylation"/>
    <property type="evidence" value="ECO:0007669"/>
    <property type="project" value="UniProtKB-ARBA"/>
</dbReference>
<dbReference type="AlphaFoldDB" id="A0A498I6C6"/>
<organism evidence="7 8">
    <name type="scientific">Malus domestica</name>
    <name type="common">Apple</name>
    <name type="synonym">Pyrus malus</name>
    <dbReference type="NCBI Taxonomy" id="3750"/>
    <lineage>
        <taxon>Eukaryota</taxon>
        <taxon>Viridiplantae</taxon>
        <taxon>Streptophyta</taxon>
        <taxon>Embryophyta</taxon>
        <taxon>Tracheophyta</taxon>
        <taxon>Spermatophyta</taxon>
        <taxon>Magnoliopsida</taxon>
        <taxon>eudicotyledons</taxon>
        <taxon>Gunneridae</taxon>
        <taxon>Pentapetalae</taxon>
        <taxon>rosids</taxon>
        <taxon>fabids</taxon>
        <taxon>Rosales</taxon>
        <taxon>Rosaceae</taxon>
        <taxon>Amygdaloideae</taxon>
        <taxon>Maleae</taxon>
        <taxon>Malus</taxon>
    </lineage>
</organism>
<comment type="similarity">
    <text evidence="1">Belongs to the peptidase C48 family.</text>
</comment>
<reference evidence="7 8" key="1">
    <citation type="submission" date="2018-10" db="EMBL/GenBank/DDBJ databases">
        <title>A high-quality apple genome assembly.</title>
        <authorList>
            <person name="Hu J."/>
        </authorList>
    </citation>
    <scope>NUCLEOTIDE SEQUENCE [LARGE SCALE GENOMIC DNA]</scope>
    <source>
        <strain evidence="8">cv. HFTH1</strain>
        <tissue evidence="7">Young leaf</tissue>
    </source>
</reference>
<dbReference type="STRING" id="3750.A0A498I6C6"/>
<keyword evidence="4" id="KW-0788">Thiol protease</keyword>
<evidence type="ECO:0000313" key="8">
    <source>
        <dbReference type="Proteomes" id="UP000290289"/>
    </source>
</evidence>
<dbReference type="Proteomes" id="UP000290289">
    <property type="component" value="Chromosome 14"/>
</dbReference>
<comment type="caution">
    <text evidence="7">The sequence shown here is derived from an EMBL/GenBank/DDBJ whole genome shotgun (WGS) entry which is preliminary data.</text>
</comment>
<sequence>MSRTRKSNRNKKPTTVEIVLDSSDTITDTDSDTDSDSDSSDLNSPISELFRQNVSKHRSCWRHVFASSIVQKKRITLGDIKEVKKSSMCLLECPPRFTRHERSKRFGKKEEVKELMRPHKVAERAVSRKKEKLDSGDFMRYFESHWNLLILCHFGESLQSETQRPCMLLLDSLQGADPGRFVLDIFMEEGRPEKKDLIYRIPLLVPEVPQQRDDFECGNFVLYYINLFMEGAPENFSTEGYPYFMKKDWFSPKGLDYFCQKLYTSAT</sequence>
<accession>A0A498I6C6</accession>
<evidence type="ECO:0000256" key="3">
    <source>
        <dbReference type="ARBA" id="ARBA00022801"/>
    </source>
</evidence>
<evidence type="ECO:0000256" key="1">
    <source>
        <dbReference type="ARBA" id="ARBA00005234"/>
    </source>
</evidence>
<dbReference type="PANTHER" id="PTHR46915:SF6">
    <property type="entry name" value="CYSTEINE PROTEINASES SUPERFAMILY PROTEIN"/>
    <property type="match status" value="1"/>
</dbReference>
<feature type="compositionally biased region" description="Basic residues" evidence="5">
    <location>
        <begin position="1"/>
        <end position="12"/>
    </location>
</feature>
<dbReference type="InterPro" id="IPR038765">
    <property type="entry name" value="Papain-like_cys_pep_sf"/>
</dbReference>
<evidence type="ECO:0000256" key="4">
    <source>
        <dbReference type="ARBA" id="ARBA00022807"/>
    </source>
</evidence>
<keyword evidence="8" id="KW-1185">Reference proteome</keyword>
<evidence type="ECO:0000313" key="7">
    <source>
        <dbReference type="EMBL" id="RXH77772.1"/>
    </source>
</evidence>
<evidence type="ECO:0000256" key="5">
    <source>
        <dbReference type="SAM" id="MobiDB-lite"/>
    </source>
</evidence>
<evidence type="ECO:0000259" key="6">
    <source>
        <dbReference type="PROSITE" id="PS50600"/>
    </source>
</evidence>
<dbReference type="GO" id="GO:0008234">
    <property type="term" value="F:cysteine-type peptidase activity"/>
    <property type="evidence" value="ECO:0007669"/>
    <property type="project" value="UniProtKB-KW"/>
</dbReference>
<dbReference type="SUPFAM" id="SSF54001">
    <property type="entry name" value="Cysteine proteinases"/>
    <property type="match status" value="1"/>
</dbReference>
<dbReference type="InterPro" id="IPR003653">
    <property type="entry name" value="Peptidase_C48_C"/>
</dbReference>
<feature type="region of interest" description="Disordered" evidence="5">
    <location>
        <begin position="1"/>
        <end position="44"/>
    </location>
</feature>
<dbReference type="Gene3D" id="3.40.395.10">
    <property type="entry name" value="Adenoviral Proteinase, Chain A"/>
    <property type="match status" value="1"/>
</dbReference>
<keyword evidence="3" id="KW-0378">Hydrolase</keyword>
<proteinExistence type="inferred from homology"/>
<dbReference type="EMBL" id="RDQH01000340">
    <property type="protein sequence ID" value="RXH77772.1"/>
    <property type="molecule type" value="Genomic_DNA"/>
</dbReference>
<name>A0A498I6C6_MALDO</name>
<protein>
    <recommendedName>
        <fullName evidence="6">Ubiquitin-like protease family profile domain-containing protein</fullName>
    </recommendedName>
</protein>
<dbReference type="Pfam" id="PF02902">
    <property type="entry name" value="Peptidase_C48"/>
    <property type="match status" value="1"/>
</dbReference>
<feature type="domain" description="Ubiquitin-like protease family profile" evidence="6">
    <location>
        <begin position="16"/>
        <end position="228"/>
    </location>
</feature>
<dbReference type="PANTHER" id="PTHR46915">
    <property type="entry name" value="UBIQUITIN-LIKE PROTEASE 4-RELATED"/>
    <property type="match status" value="1"/>
</dbReference>
<gene>
    <name evidence="7" type="ORF">DVH24_039743</name>
</gene>
<keyword evidence="2" id="KW-0645">Protease</keyword>